<dbReference type="GO" id="GO:0006826">
    <property type="term" value="P:iron ion transport"/>
    <property type="evidence" value="ECO:0007669"/>
    <property type="project" value="UniProtKB-KW"/>
</dbReference>
<organism evidence="16">
    <name type="scientific">Methylophaga aminisulfidivorans</name>
    <dbReference type="NCBI Taxonomy" id="230105"/>
    <lineage>
        <taxon>Bacteria</taxon>
        <taxon>Pseudomonadati</taxon>
        <taxon>Pseudomonadota</taxon>
        <taxon>Gammaproteobacteria</taxon>
        <taxon>Thiotrichales</taxon>
        <taxon>Piscirickettsiaceae</taxon>
        <taxon>Methylophaga</taxon>
    </lineage>
</organism>
<dbReference type="SUPFAM" id="SSF56935">
    <property type="entry name" value="Porins"/>
    <property type="match status" value="1"/>
</dbReference>
<dbReference type="InterPro" id="IPR012910">
    <property type="entry name" value="Plug_dom"/>
</dbReference>
<feature type="chain" id="PRO_5027769204" evidence="13">
    <location>
        <begin position="22"/>
        <end position="719"/>
    </location>
</feature>
<feature type="domain" description="TonB-dependent receptor-like beta-barrel" evidence="14">
    <location>
        <begin position="247"/>
        <end position="677"/>
    </location>
</feature>
<dbReference type="Gene3D" id="2.40.170.20">
    <property type="entry name" value="TonB-dependent receptor, beta-barrel domain"/>
    <property type="match status" value="1"/>
</dbReference>
<keyword evidence="2 11" id="KW-0813">Transport</keyword>
<name>A0A7C2A5E7_9GAMM</name>
<evidence type="ECO:0000256" key="4">
    <source>
        <dbReference type="ARBA" id="ARBA00022496"/>
    </source>
</evidence>
<keyword evidence="6" id="KW-0408">Iron</keyword>
<dbReference type="AlphaFoldDB" id="A0A7C2A5E7"/>
<evidence type="ECO:0000256" key="8">
    <source>
        <dbReference type="ARBA" id="ARBA00023077"/>
    </source>
</evidence>
<evidence type="ECO:0000313" key="16">
    <source>
        <dbReference type="EMBL" id="HEC72852.1"/>
    </source>
</evidence>
<evidence type="ECO:0000256" key="1">
    <source>
        <dbReference type="ARBA" id="ARBA00004571"/>
    </source>
</evidence>
<keyword evidence="16" id="KW-0675">Receptor</keyword>
<evidence type="ECO:0000256" key="2">
    <source>
        <dbReference type="ARBA" id="ARBA00022448"/>
    </source>
</evidence>
<keyword evidence="3 11" id="KW-1134">Transmembrane beta strand</keyword>
<keyword evidence="7" id="KW-0406">Ion transport</keyword>
<dbReference type="PANTHER" id="PTHR32552">
    <property type="entry name" value="FERRICHROME IRON RECEPTOR-RELATED"/>
    <property type="match status" value="1"/>
</dbReference>
<evidence type="ECO:0000256" key="13">
    <source>
        <dbReference type="SAM" id="SignalP"/>
    </source>
</evidence>
<sequence length="719" mass="80325">MNRSTLALAIAAVHLSPAAYAEITPTDLPSMIVSADFRPNLAHETPVSLTTIDAETIESRGAQHIEDVLNLAPNVNVSSGASRGQYFQIRGIGERSEFQAPLNPSVGLYIDGIDFSRSGGAATLFDIESVEVLRGPQGTRYGANGMAGTINLKSTEPTNDFAMKLESTLATYNTRAVGIAVGGALIDNTLLGRFSVHSHQSDGYMDNDFLGRDNTQNRDEITARAHLKWLVSNDLTIDLNVLHLNIDNGYDAFTLNNSRNSLSDQPGKDAQNTNAFALKADYRANDKVQLQSSISYSKSNLEYSYDDDWSYKSQFPVDATCTDSDDDNDAFTCPYSGYDQYKRKRENAAFELRALSNENGRIFANTTDWTIGLYISEQRQNLDRTYYANAIDSETVTGYVSKNTYKTLNTALYGQLDTALTEKLKLISGLRAEYWEADYKDSAGLSDDPNDWMFGGKLGLEYQLNDDHMAFTTLSRGYKAGGINVEPRISDNLRSFDTESLWNLEAGLKSFWLDGDLVTSVTAFYTRRSNAQIKSSISVPKTSGSGTDFVDYFVNADRVRNIGLEAELNWSINEKYRVIASLGLLDAKLEDYENPELLEEGTKLSGRRIAHAPAYQFNLGGEYYFAKGWTFKANMEGKDEFYYSNSHNAKSHSYVLYNASIEYKKDEWKVTLWGRNLFDKDYSTRGFYFGIDPSKSYAEEAYTQYGDPRVVGLTLSYDY</sequence>
<protein>
    <submittedName>
        <fullName evidence="16">TonB-dependent receptor</fullName>
    </submittedName>
</protein>
<keyword evidence="10 11" id="KW-0998">Cell outer membrane</keyword>
<comment type="subcellular location">
    <subcellularLocation>
        <location evidence="1 11">Cell outer membrane</location>
        <topology evidence="1 11">Multi-pass membrane protein</topology>
    </subcellularLocation>
</comment>
<dbReference type="InterPro" id="IPR039426">
    <property type="entry name" value="TonB-dep_rcpt-like"/>
</dbReference>
<keyword evidence="4" id="KW-0410">Iron transport</keyword>
<feature type="domain" description="TonB-dependent receptor plug" evidence="15">
    <location>
        <begin position="44"/>
        <end position="149"/>
    </location>
</feature>
<comment type="caution">
    <text evidence="16">The sequence shown here is derived from an EMBL/GenBank/DDBJ whole genome shotgun (WGS) entry which is preliminary data.</text>
</comment>
<keyword evidence="13" id="KW-0732">Signal</keyword>
<dbReference type="Pfam" id="PF07715">
    <property type="entry name" value="Plug"/>
    <property type="match status" value="1"/>
</dbReference>
<dbReference type="PANTHER" id="PTHR32552:SF81">
    <property type="entry name" value="TONB-DEPENDENT OUTER MEMBRANE RECEPTOR"/>
    <property type="match status" value="1"/>
</dbReference>
<keyword evidence="9 11" id="KW-0472">Membrane</keyword>
<evidence type="ECO:0000256" key="3">
    <source>
        <dbReference type="ARBA" id="ARBA00022452"/>
    </source>
</evidence>
<keyword evidence="8 12" id="KW-0798">TonB box</keyword>
<evidence type="ECO:0000256" key="7">
    <source>
        <dbReference type="ARBA" id="ARBA00023065"/>
    </source>
</evidence>
<evidence type="ECO:0000256" key="6">
    <source>
        <dbReference type="ARBA" id="ARBA00023004"/>
    </source>
</evidence>
<dbReference type="PROSITE" id="PS52016">
    <property type="entry name" value="TONB_DEPENDENT_REC_3"/>
    <property type="match status" value="1"/>
</dbReference>
<dbReference type="Pfam" id="PF00593">
    <property type="entry name" value="TonB_dep_Rec_b-barrel"/>
    <property type="match status" value="1"/>
</dbReference>
<dbReference type="EMBL" id="DRHY01000018">
    <property type="protein sequence ID" value="HEC72852.1"/>
    <property type="molecule type" value="Genomic_DNA"/>
</dbReference>
<dbReference type="InterPro" id="IPR036942">
    <property type="entry name" value="Beta-barrel_TonB_sf"/>
</dbReference>
<comment type="similarity">
    <text evidence="11 12">Belongs to the TonB-dependent receptor family.</text>
</comment>
<proteinExistence type="inferred from homology"/>
<evidence type="ECO:0000259" key="14">
    <source>
        <dbReference type="Pfam" id="PF00593"/>
    </source>
</evidence>
<dbReference type="GO" id="GO:0009279">
    <property type="term" value="C:cell outer membrane"/>
    <property type="evidence" value="ECO:0007669"/>
    <property type="project" value="UniProtKB-SubCell"/>
</dbReference>
<accession>A0A7C2A5E7</accession>
<feature type="signal peptide" evidence="13">
    <location>
        <begin position="1"/>
        <end position="21"/>
    </location>
</feature>
<evidence type="ECO:0000259" key="15">
    <source>
        <dbReference type="Pfam" id="PF07715"/>
    </source>
</evidence>
<evidence type="ECO:0000256" key="11">
    <source>
        <dbReference type="PROSITE-ProRule" id="PRU01360"/>
    </source>
</evidence>
<keyword evidence="5 11" id="KW-0812">Transmembrane</keyword>
<evidence type="ECO:0000256" key="10">
    <source>
        <dbReference type="ARBA" id="ARBA00023237"/>
    </source>
</evidence>
<gene>
    <name evidence="16" type="ORF">ENI26_00580</name>
</gene>
<dbReference type="CDD" id="cd01347">
    <property type="entry name" value="ligand_gated_channel"/>
    <property type="match status" value="1"/>
</dbReference>
<evidence type="ECO:0000256" key="5">
    <source>
        <dbReference type="ARBA" id="ARBA00022692"/>
    </source>
</evidence>
<evidence type="ECO:0000256" key="12">
    <source>
        <dbReference type="RuleBase" id="RU003357"/>
    </source>
</evidence>
<dbReference type="InterPro" id="IPR000531">
    <property type="entry name" value="Beta-barrel_TonB"/>
</dbReference>
<reference evidence="16" key="1">
    <citation type="journal article" date="2020" name="mSystems">
        <title>Genome- and Community-Level Interaction Insights into Carbon Utilization and Element Cycling Functions of Hydrothermarchaeota in Hydrothermal Sediment.</title>
        <authorList>
            <person name="Zhou Z."/>
            <person name="Liu Y."/>
            <person name="Xu W."/>
            <person name="Pan J."/>
            <person name="Luo Z.H."/>
            <person name="Li M."/>
        </authorList>
    </citation>
    <scope>NUCLEOTIDE SEQUENCE [LARGE SCALE GENOMIC DNA]</scope>
    <source>
        <strain evidence="16">HyVt-380</strain>
    </source>
</reference>
<dbReference type="Proteomes" id="UP000886384">
    <property type="component" value="Unassembled WGS sequence"/>
</dbReference>
<evidence type="ECO:0000256" key="9">
    <source>
        <dbReference type="ARBA" id="ARBA00023136"/>
    </source>
</evidence>